<dbReference type="InterPro" id="IPR005495">
    <property type="entry name" value="LptG/LptF_permease"/>
</dbReference>
<keyword evidence="4 7" id="KW-1133">Transmembrane helix</keyword>
<keyword evidence="9" id="KW-1185">Reference proteome</keyword>
<gene>
    <name evidence="8" type="ORF">IPV69_14510</name>
</gene>
<protein>
    <submittedName>
        <fullName evidence="8">LptF/LptG family permease</fullName>
    </submittedName>
</protein>
<dbReference type="PANTHER" id="PTHR33529:SF6">
    <property type="entry name" value="YJGP_YJGQ FAMILY PERMEASE"/>
    <property type="match status" value="1"/>
</dbReference>
<feature type="transmembrane region" description="Helical" evidence="7">
    <location>
        <begin position="557"/>
        <end position="580"/>
    </location>
</feature>
<evidence type="ECO:0000256" key="3">
    <source>
        <dbReference type="ARBA" id="ARBA00022692"/>
    </source>
</evidence>
<evidence type="ECO:0000256" key="7">
    <source>
        <dbReference type="SAM" id="Phobius"/>
    </source>
</evidence>
<feature type="transmembrane region" description="Helical" evidence="7">
    <location>
        <begin position="50"/>
        <end position="75"/>
    </location>
</feature>
<dbReference type="PANTHER" id="PTHR33529">
    <property type="entry name" value="SLR0882 PROTEIN-RELATED"/>
    <property type="match status" value="1"/>
</dbReference>
<feature type="transmembrane region" description="Helical" evidence="7">
    <location>
        <begin position="517"/>
        <end position="536"/>
    </location>
</feature>
<accession>A0A7M2WSD1</accession>
<keyword evidence="5 7" id="KW-0472">Membrane</keyword>
<evidence type="ECO:0000256" key="5">
    <source>
        <dbReference type="ARBA" id="ARBA00023136"/>
    </source>
</evidence>
<comment type="subcellular location">
    <subcellularLocation>
        <location evidence="1">Cell membrane</location>
        <topology evidence="1">Multi-pass membrane protein</topology>
    </subcellularLocation>
</comment>
<evidence type="ECO:0000256" key="1">
    <source>
        <dbReference type="ARBA" id="ARBA00004651"/>
    </source>
</evidence>
<feature type="compositionally biased region" description="Low complexity" evidence="6">
    <location>
        <begin position="197"/>
        <end position="208"/>
    </location>
</feature>
<evidence type="ECO:0000256" key="4">
    <source>
        <dbReference type="ARBA" id="ARBA00022989"/>
    </source>
</evidence>
<dbReference type="EMBL" id="CP063458">
    <property type="protein sequence ID" value="QOV87500.1"/>
    <property type="molecule type" value="Genomic_DNA"/>
</dbReference>
<sequence>MGRTLFWYVFRDLLKIFVMTSGTLAGIMSFGGLLRPLTQQGLDPAQIGQMLFYFTPAMLAYSLPIAALFATSVVYGRLSADNELTACRAGGIGLGPVFGMSFPALLFGILVAVISLVFLCFLVPTYTLKVERVVYSNMAKLIATKIDRTHEIRFGGVNIFAQKAYLPPPDPSDPNRQQVVLEGVSFVQYEKPDKPEAPATKPAAGTKAPPAPKIDDKNKSLRVPREFMMARSATIDIREREDDQVSLIIGLEGGIKYPREFSGGTQIGIELTQFGPLMIPSPIKEDTKFMDVGRLKLLYDKPEESRKIASYIADFLRRDQTRRFLTDLQGKLNGQRFVQFKSRDDKSTVTVSLDPAAPPAVIDPAAADEVSVPAGGPSTIMFERKEGTETRSFQWARELRIRARPDNEHSAIVVTIELYGRSPGAASTRPVSGNYSDVIEVRMPLEIQGLKHRKLNAYTHSEEIPRADRDRLRRELIVLNNNIWAEAMGRLSFSTSCLILVMVGATLGMMFRSGNFLTAFAVSFVPALLCITLIVAGQQMCHAVPFQFESKPNPLKYGIALIWTGNVVNLVIATTLLWRIQRR</sequence>
<evidence type="ECO:0000313" key="8">
    <source>
        <dbReference type="EMBL" id="QOV87500.1"/>
    </source>
</evidence>
<name>A0A7M2WSD1_9BACT</name>
<evidence type="ECO:0000256" key="6">
    <source>
        <dbReference type="SAM" id="MobiDB-lite"/>
    </source>
</evidence>
<keyword evidence="2" id="KW-1003">Cell membrane</keyword>
<feature type="region of interest" description="Disordered" evidence="6">
    <location>
        <begin position="192"/>
        <end position="219"/>
    </location>
</feature>
<keyword evidence="3 7" id="KW-0812">Transmembrane</keyword>
<feature type="transmembrane region" description="Helical" evidence="7">
    <location>
        <begin position="491"/>
        <end position="511"/>
    </location>
</feature>
<reference evidence="8 9" key="1">
    <citation type="submission" date="2020-10" db="EMBL/GenBank/DDBJ databases">
        <title>Wide distribution of Phycisphaera-like planctomycetes from WD2101 soil group in peatlands and genome analysis of the first cultivated representative.</title>
        <authorList>
            <person name="Dedysh S.N."/>
            <person name="Beletsky A.V."/>
            <person name="Ivanova A."/>
            <person name="Kulichevskaya I.S."/>
            <person name="Suzina N.E."/>
            <person name="Philippov D.A."/>
            <person name="Rakitin A.L."/>
            <person name="Mardanov A.V."/>
            <person name="Ravin N.V."/>
        </authorList>
    </citation>
    <scope>NUCLEOTIDE SEQUENCE [LARGE SCALE GENOMIC DNA]</scope>
    <source>
        <strain evidence="8 9">M1803</strain>
    </source>
</reference>
<evidence type="ECO:0000313" key="9">
    <source>
        <dbReference type="Proteomes" id="UP000593765"/>
    </source>
</evidence>
<feature type="transmembrane region" description="Helical" evidence="7">
    <location>
        <begin position="104"/>
        <end position="128"/>
    </location>
</feature>
<dbReference type="GO" id="GO:0015920">
    <property type="term" value="P:lipopolysaccharide transport"/>
    <property type="evidence" value="ECO:0007669"/>
    <property type="project" value="TreeGrafter"/>
</dbReference>
<dbReference type="GO" id="GO:0043190">
    <property type="term" value="C:ATP-binding cassette (ABC) transporter complex"/>
    <property type="evidence" value="ECO:0007669"/>
    <property type="project" value="TreeGrafter"/>
</dbReference>
<proteinExistence type="predicted"/>
<dbReference type="Proteomes" id="UP000593765">
    <property type="component" value="Chromosome"/>
</dbReference>
<dbReference type="RefSeq" id="WP_206290405.1">
    <property type="nucleotide sequence ID" value="NZ_CP063458.1"/>
</dbReference>
<feature type="transmembrane region" description="Helical" evidence="7">
    <location>
        <begin position="16"/>
        <end position="38"/>
    </location>
</feature>
<organism evidence="8 9">
    <name type="scientific">Humisphaera borealis</name>
    <dbReference type="NCBI Taxonomy" id="2807512"/>
    <lineage>
        <taxon>Bacteria</taxon>
        <taxon>Pseudomonadati</taxon>
        <taxon>Planctomycetota</taxon>
        <taxon>Phycisphaerae</taxon>
        <taxon>Tepidisphaerales</taxon>
        <taxon>Tepidisphaeraceae</taxon>
        <taxon>Humisphaera</taxon>
    </lineage>
</organism>
<dbReference type="KEGG" id="hbs:IPV69_14510"/>
<dbReference type="AlphaFoldDB" id="A0A7M2WSD1"/>
<evidence type="ECO:0000256" key="2">
    <source>
        <dbReference type="ARBA" id="ARBA00022475"/>
    </source>
</evidence>
<dbReference type="Pfam" id="PF03739">
    <property type="entry name" value="LptF_LptG"/>
    <property type="match status" value="1"/>
</dbReference>